<dbReference type="STRING" id="52441.SAMN05216302_10901"/>
<dbReference type="AlphaFoldDB" id="A0A1I4HN58"/>
<evidence type="ECO:0000259" key="3">
    <source>
        <dbReference type="PROSITE" id="PS50887"/>
    </source>
</evidence>
<dbReference type="NCBIfam" id="TIGR00254">
    <property type="entry name" value="GGDEF"/>
    <property type="match status" value="1"/>
</dbReference>
<dbReference type="EMBL" id="FOSP01000090">
    <property type="protein sequence ID" value="SFL42971.1"/>
    <property type="molecule type" value="Genomic_DNA"/>
</dbReference>
<dbReference type="Pfam" id="PF00990">
    <property type="entry name" value="GGDEF"/>
    <property type="match status" value="1"/>
</dbReference>
<protein>
    <recommendedName>
        <fullName evidence="1">diguanylate cyclase</fullName>
        <ecNumber evidence="1">2.7.7.65</ecNumber>
    </recommendedName>
</protein>
<dbReference type="InterPro" id="IPR043128">
    <property type="entry name" value="Rev_trsase/Diguanyl_cyclase"/>
</dbReference>
<name>A0A1I4HN58_9PROT</name>
<dbReference type="PROSITE" id="PS50887">
    <property type="entry name" value="GGDEF"/>
    <property type="match status" value="1"/>
</dbReference>
<evidence type="ECO:0000313" key="5">
    <source>
        <dbReference type="Proteomes" id="UP000199533"/>
    </source>
</evidence>
<dbReference type="InterPro" id="IPR029787">
    <property type="entry name" value="Nucleotide_cyclase"/>
</dbReference>
<dbReference type="RefSeq" id="WP_139218639.1">
    <property type="nucleotide sequence ID" value="NZ_FOSP01000090.1"/>
</dbReference>
<evidence type="ECO:0000313" key="4">
    <source>
        <dbReference type="EMBL" id="SFL42971.1"/>
    </source>
</evidence>
<dbReference type="InterPro" id="IPR050469">
    <property type="entry name" value="Diguanylate_Cyclase"/>
</dbReference>
<evidence type="ECO:0000256" key="2">
    <source>
        <dbReference type="ARBA" id="ARBA00034247"/>
    </source>
</evidence>
<dbReference type="EC" id="2.7.7.65" evidence="1"/>
<feature type="non-terminal residue" evidence="4">
    <location>
        <position position="1"/>
    </location>
</feature>
<comment type="catalytic activity">
    <reaction evidence="2">
        <text>2 GTP = 3',3'-c-di-GMP + 2 diphosphate</text>
        <dbReference type="Rhea" id="RHEA:24898"/>
        <dbReference type="ChEBI" id="CHEBI:33019"/>
        <dbReference type="ChEBI" id="CHEBI:37565"/>
        <dbReference type="ChEBI" id="CHEBI:58805"/>
        <dbReference type="EC" id="2.7.7.65"/>
    </reaction>
</comment>
<dbReference type="InterPro" id="IPR000160">
    <property type="entry name" value="GGDEF_dom"/>
</dbReference>
<accession>A0A1I4HN58</accession>
<organism evidence="4 5">
    <name type="scientific">Nitrosomonas aestuarii</name>
    <dbReference type="NCBI Taxonomy" id="52441"/>
    <lineage>
        <taxon>Bacteria</taxon>
        <taxon>Pseudomonadati</taxon>
        <taxon>Pseudomonadota</taxon>
        <taxon>Betaproteobacteria</taxon>
        <taxon>Nitrosomonadales</taxon>
        <taxon>Nitrosomonadaceae</taxon>
        <taxon>Nitrosomonas</taxon>
    </lineage>
</organism>
<dbReference type="GO" id="GO:0043709">
    <property type="term" value="P:cell adhesion involved in single-species biofilm formation"/>
    <property type="evidence" value="ECO:0007669"/>
    <property type="project" value="TreeGrafter"/>
</dbReference>
<sequence>RSIENTFIEANNSKILYTVSIGLACLLDKNITSKMLLKNADAALYKAKENGRNRIEIFTT</sequence>
<proteinExistence type="predicted"/>
<dbReference type="Gene3D" id="3.30.70.270">
    <property type="match status" value="1"/>
</dbReference>
<dbReference type="OrthoDB" id="8559580at2"/>
<feature type="domain" description="GGDEF" evidence="3">
    <location>
        <begin position="1"/>
        <end position="60"/>
    </location>
</feature>
<dbReference type="GO" id="GO:0052621">
    <property type="term" value="F:diguanylate cyclase activity"/>
    <property type="evidence" value="ECO:0007669"/>
    <property type="project" value="UniProtKB-EC"/>
</dbReference>
<dbReference type="Proteomes" id="UP000199533">
    <property type="component" value="Unassembled WGS sequence"/>
</dbReference>
<evidence type="ECO:0000256" key="1">
    <source>
        <dbReference type="ARBA" id="ARBA00012528"/>
    </source>
</evidence>
<dbReference type="GO" id="GO:1902201">
    <property type="term" value="P:negative regulation of bacterial-type flagellum-dependent cell motility"/>
    <property type="evidence" value="ECO:0007669"/>
    <property type="project" value="TreeGrafter"/>
</dbReference>
<dbReference type="SUPFAM" id="SSF55073">
    <property type="entry name" value="Nucleotide cyclase"/>
    <property type="match status" value="1"/>
</dbReference>
<dbReference type="PANTHER" id="PTHR45138:SF9">
    <property type="entry name" value="DIGUANYLATE CYCLASE DGCM-RELATED"/>
    <property type="match status" value="1"/>
</dbReference>
<dbReference type="GO" id="GO:0005886">
    <property type="term" value="C:plasma membrane"/>
    <property type="evidence" value="ECO:0007669"/>
    <property type="project" value="TreeGrafter"/>
</dbReference>
<gene>
    <name evidence="4" type="ORF">SAMN05216302_10901</name>
</gene>
<dbReference type="PANTHER" id="PTHR45138">
    <property type="entry name" value="REGULATORY COMPONENTS OF SENSORY TRANSDUCTION SYSTEM"/>
    <property type="match status" value="1"/>
</dbReference>
<keyword evidence="5" id="KW-1185">Reference proteome</keyword>
<reference evidence="5" key="1">
    <citation type="submission" date="2016-10" db="EMBL/GenBank/DDBJ databases">
        <authorList>
            <person name="Varghese N."/>
            <person name="Submissions S."/>
        </authorList>
    </citation>
    <scope>NUCLEOTIDE SEQUENCE [LARGE SCALE GENOMIC DNA]</scope>
    <source>
        <strain evidence="5">Nm69</strain>
    </source>
</reference>